<evidence type="ECO:0000256" key="6">
    <source>
        <dbReference type="SAM" id="MobiDB-lite"/>
    </source>
</evidence>
<evidence type="ECO:0000256" key="3">
    <source>
        <dbReference type="ARBA" id="ARBA00022692"/>
    </source>
</evidence>
<evidence type="ECO:0000313" key="9">
    <source>
        <dbReference type="Proteomes" id="UP001382935"/>
    </source>
</evidence>
<feature type="transmembrane region" description="Helical" evidence="7">
    <location>
        <begin position="83"/>
        <end position="101"/>
    </location>
</feature>
<keyword evidence="5 7" id="KW-0472">Membrane</keyword>
<comment type="subcellular location">
    <subcellularLocation>
        <location evidence="1">Membrane</location>
        <topology evidence="1">Multi-pass membrane protein</topology>
    </subcellularLocation>
</comment>
<dbReference type="PANTHER" id="PTHR21716">
    <property type="entry name" value="TRANSMEMBRANE PROTEIN"/>
    <property type="match status" value="1"/>
</dbReference>
<dbReference type="EMBL" id="CP145607">
    <property type="protein sequence ID" value="WWM69937.1"/>
    <property type="molecule type" value="Genomic_DNA"/>
</dbReference>
<evidence type="ECO:0000256" key="2">
    <source>
        <dbReference type="ARBA" id="ARBA00009773"/>
    </source>
</evidence>
<feature type="region of interest" description="Disordered" evidence="6">
    <location>
        <begin position="350"/>
        <end position="394"/>
    </location>
</feature>
<accession>A0ABZ2G1E5</accession>
<dbReference type="Proteomes" id="UP001382935">
    <property type="component" value="Chromosome"/>
</dbReference>
<evidence type="ECO:0000256" key="1">
    <source>
        <dbReference type="ARBA" id="ARBA00004141"/>
    </source>
</evidence>
<feature type="transmembrane region" description="Helical" evidence="7">
    <location>
        <begin position="277"/>
        <end position="300"/>
    </location>
</feature>
<feature type="transmembrane region" description="Helical" evidence="7">
    <location>
        <begin position="226"/>
        <end position="246"/>
    </location>
</feature>
<feature type="transmembrane region" description="Helical" evidence="7">
    <location>
        <begin position="252"/>
        <end position="270"/>
    </location>
</feature>
<dbReference type="InterPro" id="IPR002549">
    <property type="entry name" value="AI-2E-like"/>
</dbReference>
<reference evidence="8 9" key="1">
    <citation type="submission" date="2024-02" db="EMBL/GenBank/DDBJ databases">
        <title>Full genome sequence of Sphingomonas kaistensis.</title>
        <authorList>
            <person name="Poletto B.L."/>
            <person name="Silva G."/>
            <person name="Galante D."/>
            <person name="Campos K.R."/>
            <person name="Santos M.B.N."/>
            <person name="Sacchi C.T."/>
        </authorList>
    </citation>
    <scope>NUCLEOTIDE SEQUENCE [LARGE SCALE GENOMIC DNA]</scope>
    <source>
        <strain evidence="8 9">MA4R</strain>
    </source>
</reference>
<evidence type="ECO:0000313" key="8">
    <source>
        <dbReference type="EMBL" id="WWM69937.1"/>
    </source>
</evidence>
<evidence type="ECO:0000256" key="5">
    <source>
        <dbReference type="ARBA" id="ARBA00023136"/>
    </source>
</evidence>
<dbReference type="Pfam" id="PF01594">
    <property type="entry name" value="AI-2E_transport"/>
    <property type="match status" value="1"/>
</dbReference>
<comment type="similarity">
    <text evidence="2">Belongs to the autoinducer-2 exporter (AI-2E) (TC 2.A.86) family.</text>
</comment>
<dbReference type="PANTHER" id="PTHR21716:SF62">
    <property type="entry name" value="TRANSPORT PROTEIN YDBI-RELATED"/>
    <property type="match status" value="1"/>
</dbReference>
<evidence type="ECO:0000256" key="4">
    <source>
        <dbReference type="ARBA" id="ARBA00022989"/>
    </source>
</evidence>
<keyword evidence="3 7" id="KW-0812">Transmembrane</keyword>
<protein>
    <submittedName>
        <fullName evidence="8">AI-2E family transporter</fullName>
    </submittedName>
</protein>
<feature type="transmembrane region" description="Helical" evidence="7">
    <location>
        <begin position="32"/>
        <end position="63"/>
    </location>
</feature>
<feature type="transmembrane region" description="Helical" evidence="7">
    <location>
        <begin position="197"/>
        <end position="214"/>
    </location>
</feature>
<name>A0ABZ2G1E5_9SPHN</name>
<gene>
    <name evidence="8" type="ORF">V6R86_04360</name>
</gene>
<proteinExistence type="inferred from homology"/>
<dbReference type="RefSeq" id="WP_338502444.1">
    <property type="nucleotide sequence ID" value="NZ_CP145607.1"/>
</dbReference>
<evidence type="ECO:0000256" key="7">
    <source>
        <dbReference type="SAM" id="Phobius"/>
    </source>
</evidence>
<organism evidence="8 9">
    <name type="scientific">Sphingomonas kaistensis</name>
    <dbReference type="NCBI Taxonomy" id="298708"/>
    <lineage>
        <taxon>Bacteria</taxon>
        <taxon>Pseudomonadati</taxon>
        <taxon>Pseudomonadota</taxon>
        <taxon>Alphaproteobacteria</taxon>
        <taxon>Sphingomonadales</taxon>
        <taxon>Sphingomonadaceae</taxon>
        <taxon>Sphingomonas</taxon>
    </lineage>
</organism>
<feature type="compositionally biased region" description="Low complexity" evidence="6">
    <location>
        <begin position="353"/>
        <end position="377"/>
    </location>
</feature>
<feature type="compositionally biased region" description="Pro residues" evidence="6">
    <location>
        <begin position="378"/>
        <end position="394"/>
    </location>
</feature>
<feature type="transmembrane region" description="Helical" evidence="7">
    <location>
        <begin position="306"/>
        <end position="330"/>
    </location>
</feature>
<keyword evidence="4 7" id="KW-1133">Transmembrane helix</keyword>
<keyword evidence="9" id="KW-1185">Reference proteome</keyword>
<sequence>MAGRSGSETHVEQPGPAEIHDPLIRREFQRAWVWIGSALLVAAVILLSQPLLLIVGGLVFAVLLDGGTRLLGRFLPLPRGVRLAIVALLGFGFLGWVLYYAGTTFAAQFEALRLTVEAQVMRLYAWAADHGLVADGSPDTVVQQVIGSLGRVTSVVGSAIGAFTSAFLILIIGIFFASEPKVYDRGVAWMLPMRHRGDYYAILSAVGFTLRRLLFGRIVGMVVEGTFTFVMLWAGGVPMAALLGLLTGVLAFIPNIGAIVSGILMVAVGFSAGTDQGLWAIFTYFAVQNIDGYLILPYIARKTVDLAPAVVLAAQLVFGALFGFLGLLLADTIMAALKVTLEQLAERRSSGGLTDPARATDPAAAERALRPPAEAGPRPAPATAPPHSGPPASR</sequence>
<feature type="transmembrane region" description="Helical" evidence="7">
    <location>
        <begin position="155"/>
        <end position="177"/>
    </location>
</feature>